<dbReference type="Gene3D" id="1.10.260.40">
    <property type="entry name" value="lambda repressor-like DNA-binding domains"/>
    <property type="match status" value="1"/>
</dbReference>
<dbReference type="RefSeq" id="WP_212905051.1">
    <property type="nucleotide sequence ID" value="NZ_BOPZ01000035.1"/>
</dbReference>
<dbReference type="GO" id="GO:0003700">
    <property type="term" value="F:DNA-binding transcription factor activity"/>
    <property type="evidence" value="ECO:0007669"/>
    <property type="project" value="TreeGrafter"/>
</dbReference>
<dbReference type="Gene3D" id="3.40.50.2300">
    <property type="match status" value="2"/>
</dbReference>
<dbReference type="Pfam" id="PF00356">
    <property type="entry name" value="LacI"/>
    <property type="match status" value="1"/>
</dbReference>
<dbReference type="SMART" id="SM00354">
    <property type="entry name" value="HTH_LACI"/>
    <property type="match status" value="1"/>
</dbReference>
<keyword evidence="2" id="KW-0805">Transcription regulation</keyword>
<dbReference type="PROSITE" id="PS50932">
    <property type="entry name" value="HTH_LACI_2"/>
    <property type="match status" value="1"/>
</dbReference>
<dbReference type="SUPFAM" id="SSF47413">
    <property type="entry name" value="lambda repressor-like DNA-binding domains"/>
    <property type="match status" value="1"/>
</dbReference>
<dbReference type="Pfam" id="PF13377">
    <property type="entry name" value="Peripla_BP_3"/>
    <property type="match status" value="1"/>
</dbReference>
<dbReference type="InterPro" id="IPR000843">
    <property type="entry name" value="HTH_LacI"/>
</dbReference>
<dbReference type="Proteomes" id="UP000679179">
    <property type="component" value="Unassembled WGS sequence"/>
</dbReference>
<dbReference type="CDD" id="cd19974">
    <property type="entry name" value="PBP1_LacI-like"/>
    <property type="match status" value="1"/>
</dbReference>
<evidence type="ECO:0000256" key="2">
    <source>
        <dbReference type="ARBA" id="ARBA00023015"/>
    </source>
</evidence>
<dbReference type="InterPro" id="IPR028082">
    <property type="entry name" value="Peripla_BP_I"/>
</dbReference>
<keyword evidence="4" id="KW-0804">Transcription</keyword>
<keyword evidence="3" id="KW-0238">DNA-binding</keyword>
<accession>A0A919VHL5</accession>
<dbReference type="InterPro" id="IPR010982">
    <property type="entry name" value="Lambda_DNA-bd_dom_sf"/>
</dbReference>
<name>A0A919VHL5_9CLOT</name>
<evidence type="ECO:0000256" key="3">
    <source>
        <dbReference type="ARBA" id="ARBA00023125"/>
    </source>
</evidence>
<proteinExistence type="predicted"/>
<dbReference type="AlphaFoldDB" id="A0A919VHL5"/>
<evidence type="ECO:0000256" key="4">
    <source>
        <dbReference type="ARBA" id="ARBA00023163"/>
    </source>
</evidence>
<dbReference type="CDD" id="cd01392">
    <property type="entry name" value="HTH_LacI"/>
    <property type="match status" value="1"/>
</dbReference>
<evidence type="ECO:0000259" key="5">
    <source>
        <dbReference type="PROSITE" id="PS50932"/>
    </source>
</evidence>
<dbReference type="InterPro" id="IPR046335">
    <property type="entry name" value="LacI/GalR-like_sensor"/>
</dbReference>
<reference evidence="6" key="1">
    <citation type="submission" date="2021-03" db="EMBL/GenBank/DDBJ databases">
        <title>Taxonomic study of Clostridium polyendosporum from meadow-gley soil under rice.</title>
        <authorList>
            <person name="Kobayashi H."/>
            <person name="Tanizawa Y."/>
            <person name="Yagura M."/>
        </authorList>
    </citation>
    <scope>NUCLEOTIDE SEQUENCE</scope>
    <source>
        <strain evidence="6">JCM 30710</strain>
    </source>
</reference>
<gene>
    <name evidence="6" type="ORF">CPJCM30710_30430</name>
</gene>
<keyword evidence="1" id="KW-0678">Repressor</keyword>
<dbReference type="EMBL" id="BOPZ01000035">
    <property type="protein sequence ID" value="GIM30377.1"/>
    <property type="molecule type" value="Genomic_DNA"/>
</dbReference>
<dbReference type="GO" id="GO:0000976">
    <property type="term" value="F:transcription cis-regulatory region binding"/>
    <property type="evidence" value="ECO:0007669"/>
    <property type="project" value="TreeGrafter"/>
</dbReference>
<dbReference type="SUPFAM" id="SSF53822">
    <property type="entry name" value="Periplasmic binding protein-like I"/>
    <property type="match status" value="1"/>
</dbReference>
<protein>
    <submittedName>
        <fullName evidence="6">LacI family transcriptional regulator</fullName>
    </submittedName>
</protein>
<sequence length="346" mass="39330">MNKEKITVQDIADSLGLSRNTVSKALNGSESIPEVTRNKVIEKAIELKYKHFAFMNIEDLITKKSGNIALLTCNMPNASHFGSSLLSGLEKKISNEGYNLSIHILRETEIEKQVLPNNFDVQNVDGIICIELFNKDYTQLISNLEIPTIFIDSTSDIFYPEINADIILMENEHSTYLVTKKLIDKGHTKIGFVGDYNHCKSFNERWVGFNKALFNAKLSVDLSLCIVEDDRFPYTDYEWMKDQLDHMKKLPSAFVCANDFIAISVMKALRDKNIKIPDEIAICGFDDSYESRVIDPQLTTVHIFNNEMGIMAAEMLLSRLKNPSKPFQITHVKTEVLFRNSTGDIK</sequence>
<evidence type="ECO:0000313" key="7">
    <source>
        <dbReference type="Proteomes" id="UP000679179"/>
    </source>
</evidence>
<evidence type="ECO:0000313" key="6">
    <source>
        <dbReference type="EMBL" id="GIM30377.1"/>
    </source>
</evidence>
<dbReference type="PANTHER" id="PTHR30146:SF148">
    <property type="entry name" value="HTH-TYPE TRANSCRIPTIONAL REPRESSOR PURR-RELATED"/>
    <property type="match status" value="1"/>
</dbReference>
<evidence type="ECO:0000256" key="1">
    <source>
        <dbReference type="ARBA" id="ARBA00022491"/>
    </source>
</evidence>
<keyword evidence="7" id="KW-1185">Reference proteome</keyword>
<organism evidence="6 7">
    <name type="scientific">Clostridium polyendosporum</name>
    <dbReference type="NCBI Taxonomy" id="69208"/>
    <lineage>
        <taxon>Bacteria</taxon>
        <taxon>Bacillati</taxon>
        <taxon>Bacillota</taxon>
        <taxon>Clostridia</taxon>
        <taxon>Eubacteriales</taxon>
        <taxon>Clostridiaceae</taxon>
        <taxon>Clostridium</taxon>
    </lineage>
</organism>
<comment type="caution">
    <text evidence="6">The sequence shown here is derived from an EMBL/GenBank/DDBJ whole genome shotgun (WGS) entry which is preliminary data.</text>
</comment>
<dbReference type="PANTHER" id="PTHR30146">
    <property type="entry name" value="LACI-RELATED TRANSCRIPTIONAL REPRESSOR"/>
    <property type="match status" value="1"/>
</dbReference>
<feature type="domain" description="HTH lacI-type" evidence="5">
    <location>
        <begin position="6"/>
        <end position="50"/>
    </location>
</feature>